<feature type="domain" description="AB hydrolase-1" evidence="1">
    <location>
        <begin position="25"/>
        <end position="257"/>
    </location>
</feature>
<evidence type="ECO:0000313" key="2">
    <source>
        <dbReference type="EMBL" id="KEO80994.1"/>
    </source>
</evidence>
<dbReference type="PANTHER" id="PTHR46438:SF11">
    <property type="entry name" value="LIPASE-RELATED"/>
    <property type="match status" value="1"/>
</dbReference>
<dbReference type="STRING" id="1157490.EL26_23225"/>
<dbReference type="OrthoDB" id="6191536at2"/>
<dbReference type="eggNOG" id="COG2267">
    <property type="taxonomic scope" value="Bacteria"/>
</dbReference>
<proteinExistence type="predicted"/>
<comment type="caution">
    <text evidence="2">The sequence shown here is derived from an EMBL/GenBank/DDBJ whole genome shotgun (WGS) entry which is preliminary data.</text>
</comment>
<dbReference type="SUPFAM" id="SSF53474">
    <property type="entry name" value="alpha/beta-Hydrolases"/>
    <property type="match status" value="1"/>
</dbReference>
<dbReference type="AlphaFoldDB" id="A0A074LIM5"/>
<dbReference type="RefSeq" id="WP_038094429.1">
    <property type="nucleotide sequence ID" value="NZ_JMIR01000051.1"/>
</dbReference>
<dbReference type="InterPro" id="IPR000073">
    <property type="entry name" value="AB_hydrolase_1"/>
</dbReference>
<dbReference type="PANTHER" id="PTHR46438">
    <property type="entry name" value="ALPHA/BETA-HYDROLASES SUPERFAMILY PROTEIN"/>
    <property type="match status" value="1"/>
</dbReference>
<organism evidence="2 3">
    <name type="scientific">Tumebacillus flagellatus</name>
    <dbReference type="NCBI Taxonomy" id="1157490"/>
    <lineage>
        <taxon>Bacteria</taxon>
        <taxon>Bacillati</taxon>
        <taxon>Bacillota</taxon>
        <taxon>Bacilli</taxon>
        <taxon>Bacillales</taxon>
        <taxon>Alicyclobacillaceae</taxon>
        <taxon>Tumebacillus</taxon>
    </lineage>
</organism>
<protein>
    <recommendedName>
        <fullName evidence="1">AB hydrolase-1 domain-containing protein</fullName>
    </recommendedName>
</protein>
<dbReference type="InterPro" id="IPR029058">
    <property type="entry name" value="AB_hydrolase_fold"/>
</dbReference>
<accession>A0A074LIM5</accession>
<dbReference type="Gene3D" id="3.40.50.1820">
    <property type="entry name" value="alpha/beta hydrolase"/>
    <property type="match status" value="1"/>
</dbReference>
<name>A0A074LIM5_9BACL</name>
<keyword evidence="3" id="KW-1185">Reference proteome</keyword>
<gene>
    <name evidence="2" type="ORF">EL26_23225</name>
</gene>
<dbReference type="EMBL" id="JMIR01000051">
    <property type="protein sequence ID" value="KEO80994.1"/>
    <property type="molecule type" value="Genomic_DNA"/>
</dbReference>
<dbReference type="Proteomes" id="UP000027931">
    <property type="component" value="Unassembled WGS sequence"/>
</dbReference>
<dbReference type="PRINTS" id="PR00111">
    <property type="entry name" value="ABHYDROLASE"/>
</dbReference>
<reference evidence="2 3" key="1">
    <citation type="journal article" date="2013" name="Int. J. Syst. Evol. Microbiol.">
        <title>Tumebacillus flagellatus sp. nov., an alpha-amylase/pullulanase-producing bacterium isolated from cassava wastewater.</title>
        <authorList>
            <person name="Wang Q."/>
            <person name="Xie N."/>
            <person name="Qin Y."/>
            <person name="Shen N."/>
            <person name="Zhu J."/>
            <person name="Mi H."/>
            <person name="Huang R."/>
        </authorList>
    </citation>
    <scope>NUCLEOTIDE SEQUENCE [LARGE SCALE GENOMIC DNA]</scope>
    <source>
        <strain evidence="2 3">GST4</strain>
    </source>
</reference>
<evidence type="ECO:0000259" key="1">
    <source>
        <dbReference type="Pfam" id="PF00561"/>
    </source>
</evidence>
<sequence length="272" mass="30673">MEPEVRRVQVSGGNLHVRIDGAGEPVLLVHGIFASGFCWRRVIPLLAAKYRVYTVDLLGFGESDMPPDADYSQSAHARRLHELIDKLGLQGVRLVGHSMGGEISVHMVDQNAAPFRQWALVSADGFRPAFLPWQRALLSGAWMNRLVPKLFSERGFQRSIKRIAVEAGAFAPDVAEGYLKPYRRAEFPRAVRQLVKHREGGIDPEKVRSLPRLPTLLLWGDQDRIVPVRIGEQYRELLPHAEWELLPQCGHMPMEEFPETTAVRLLAFFADA</sequence>
<evidence type="ECO:0000313" key="3">
    <source>
        <dbReference type="Proteomes" id="UP000027931"/>
    </source>
</evidence>
<dbReference type="Pfam" id="PF00561">
    <property type="entry name" value="Abhydrolase_1"/>
    <property type="match status" value="1"/>
</dbReference>